<name>A0ABU7F6Y5_9TELE</name>
<keyword evidence="3" id="KW-1185">Reference proteome</keyword>
<dbReference type="Proteomes" id="UP001352852">
    <property type="component" value="Unassembled WGS sequence"/>
</dbReference>
<feature type="compositionally biased region" description="Polar residues" evidence="1">
    <location>
        <begin position="1"/>
        <end position="16"/>
    </location>
</feature>
<comment type="caution">
    <text evidence="2">The sequence shown here is derived from an EMBL/GenBank/DDBJ whole genome shotgun (WGS) entry which is preliminary data.</text>
</comment>
<evidence type="ECO:0000313" key="3">
    <source>
        <dbReference type="Proteomes" id="UP001352852"/>
    </source>
</evidence>
<sequence length="103" mass="11436">MMLNTLPSSDVGSSHTAPCLEKTKPLKPTAKHGGGDACLNNLQSPTWSKVGHHQDTHPELNSRVLKWPSQSPDFNLTNVCKLKQRLLEEWIKVPPQQAEDSDL</sequence>
<organism evidence="2 3">
    <name type="scientific">Characodon lateralis</name>
    <dbReference type="NCBI Taxonomy" id="208331"/>
    <lineage>
        <taxon>Eukaryota</taxon>
        <taxon>Metazoa</taxon>
        <taxon>Chordata</taxon>
        <taxon>Craniata</taxon>
        <taxon>Vertebrata</taxon>
        <taxon>Euteleostomi</taxon>
        <taxon>Actinopterygii</taxon>
        <taxon>Neopterygii</taxon>
        <taxon>Teleostei</taxon>
        <taxon>Neoteleostei</taxon>
        <taxon>Acanthomorphata</taxon>
        <taxon>Ovalentaria</taxon>
        <taxon>Atherinomorphae</taxon>
        <taxon>Cyprinodontiformes</taxon>
        <taxon>Goodeidae</taxon>
        <taxon>Characodon</taxon>
    </lineage>
</organism>
<feature type="region of interest" description="Disordered" evidence="1">
    <location>
        <begin position="1"/>
        <end position="37"/>
    </location>
</feature>
<gene>
    <name evidence="2" type="ORF">CHARACLAT_017004</name>
</gene>
<proteinExistence type="predicted"/>
<evidence type="ECO:0000256" key="1">
    <source>
        <dbReference type="SAM" id="MobiDB-lite"/>
    </source>
</evidence>
<evidence type="ECO:0000313" key="2">
    <source>
        <dbReference type="EMBL" id="MED6294060.1"/>
    </source>
</evidence>
<protein>
    <submittedName>
        <fullName evidence="2">Uncharacterized protein</fullName>
    </submittedName>
</protein>
<dbReference type="EMBL" id="JAHUTJ010075181">
    <property type="protein sequence ID" value="MED6294060.1"/>
    <property type="molecule type" value="Genomic_DNA"/>
</dbReference>
<reference evidence="2 3" key="1">
    <citation type="submission" date="2021-06" db="EMBL/GenBank/DDBJ databases">
        <authorList>
            <person name="Palmer J.M."/>
        </authorList>
    </citation>
    <scope>NUCLEOTIDE SEQUENCE [LARGE SCALE GENOMIC DNA]</scope>
    <source>
        <strain evidence="2 3">CL_MEX2019</strain>
        <tissue evidence="2">Muscle</tissue>
    </source>
</reference>
<accession>A0ABU7F6Y5</accession>